<gene>
    <name evidence="2" type="ORF">GC093_20835</name>
</gene>
<protein>
    <recommendedName>
        <fullName evidence="4">Fibronectin type-III domain-containing protein</fullName>
    </recommendedName>
</protein>
<dbReference type="NCBIfam" id="NF041770">
    <property type="entry name" value="CFI_box_CTERM"/>
    <property type="match status" value="1"/>
</dbReference>
<dbReference type="EMBL" id="WHOD01000074">
    <property type="protein sequence ID" value="NOU95655.1"/>
    <property type="molecule type" value="Genomic_DNA"/>
</dbReference>
<reference evidence="2" key="1">
    <citation type="submission" date="2019-10" db="EMBL/GenBank/DDBJ databases">
        <title>Description of Paenibacillus glebae sp. nov.</title>
        <authorList>
            <person name="Carlier A."/>
            <person name="Qi S."/>
        </authorList>
    </citation>
    <scope>NUCLEOTIDE SEQUENCE</scope>
    <source>
        <strain evidence="2">LMG 31456</strain>
    </source>
</reference>
<dbReference type="AlphaFoldDB" id="A0A972GZC1"/>
<feature type="compositionally biased region" description="Basic and acidic residues" evidence="1">
    <location>
        <begin position="212"/>
        <end position="223"/>
    </location>
</feature>
<comment type="caution">
    <text evidence="2">The sequence shown here is derived from an EMBL/GenBank/DDBJ whole genome shotgun (WGS) entry which is preliminary data.</text>
</comment>
<name>A0A972GZC1_9BACL</name>
<keyword evidence="3" id="KW-1185">Reference proteome</keyword>
<accession>A0A972GZC1</accession>
<dbReference type="Proteomes" id="UP000641588">
    <property type="component" value="Unassembled WGS sequence"/>
</dbReference>
<dbReference type="InterPro" id="IPR013783">
    <property type="entry name" value="Ig-like_fold"/>
</dbReference>
<dbReference type="RefSeq" id="WP_171653886.1">
    <property type="nucleotide sequence ID" value="NZ_WHOD01000074.1"/>
</dbReference>
<feature type="compositionally biased region" description="Basic and acidic residues" evidence="1">
    <location>
        <begin position="236"/>
        <end position="252"/>
    </location>
</feature>
<evidence type="ECO:0000313" key="3">
    <source>
        <dbReference type="Proteomes" id="UP000641588"/>
    </source>
</evidence>
<organism evidence="2 3">
    <name type="scientific">Paenibacillus foliorum</name>
    <dbReference type="NCBI Taxonomy" id="2654974"/>
    <lineage>
        <taxon>Bacteria</taxon>
        <taxon>Bacillati</taxon>
        <taxon>Bacillota</taxon>
        <taxon>Bacilli</taxon>
        <taxon>Bacillales</taxon>
        <taxon>Paenibacillaceae</taxon>
        <taxon>Paenibacillus</taxon>
    </lineage>
</organism>
<evidence type="ECO:0000313" key="2">
    <source>
        <dbReference type="EMBL" id="NOU95655.1"/>
    </source>
</evidence>
<evidence type="ECO:0008006" key="4">
    <source>
        <dbReference type="Google" id="ProtNLM"/>
    </source>
</evidence>
<dbReference type="InterPro" id="IPR049886">
    <property type="entry name" value="CFI_box_CTERM_dom"/>
</dbReference>
<proteinExistence type="predicted"/>
<sequence length="424" mass="48778">MEDFADYTFDESDFINKVYVDDESKTKIYIKQYGEYLEKVMRHTFSVTLKNIEKEMRDSLIDAGVPESEVNATFASKEYKIYVNKYVSEAYIAQWRHTYSALGILKHKNTNKVNDILGKLSHECGHFIKNNIKNVRIQNTLYSAVKAFLQDANGYAKGPIALESMHQLFGKTDLHKIIDAVQFGEKPWEGDAPLKMHPMPPVNAEKAAGKWQAKESKKEKYIPESKANPKPMSMHKPKDEKTQATDKPRNKEATSTSSPKPTVRLISVEKQGEYMNLSFEASHPSGIQEYHLYRNNKKVRTVNRNQVRDPVGGLAYPAWYEYKIKALSNDGTTSDFSNEIRKKYDIDNCFIATAAYGSLLEPDVVLFRRYRDSVLKRTMLGRSFISVYYSTSPPFARLIEKHDTTKKIIRFFLSYLAKAIKKHL</sequence>
<evidence type="ECO:0000256" key="1">
    <source>
        <dbReference type="SAM" id="MobiDB-lite"/>
    </source>
</evidence>
<dbReference type="Gene3D" id="2.60.40.10">
    <property type="entry name" value="Immunoglobulins"/>
    <property type="match status" value="1"/>
</dbReference>
<feature type="region of interest" description="Disordered" evidence="1">
    <location>
        <begin position="189"/>
        <end position="265"/>
    </location>
</feature>